<evidence type="ECO:0000256" key="2">
    <source>
        <dbReference type="ARBA" id="ARBA00022475"/>
    </source>
</evidence>
<feature type="transmembrane region" description="Helical" evidence="8">
    <location>
        <begin position="455"/>
        <end position="475"/>
    </location>
</feature>
<keyword evidence="2 8" id="KW-1003">Cell membrane</keyword>
<evidence type="ECO:0000256" key="6">
    <source>
        <dbReference type="ARBA" id="ARBA00023170"/>
    </source>
</evidence>
<name>A0A182XZR3_ANOST</name>
<reference evidence="11" key="1">
    <citation type="journal article" date="2014" name="Genome Biol.">
        <title>Genome analysis of a major urban malaria vector mosquito, Anopheles stephensi.</title>
        <authorList>
            <person name="Jiang X."/>
            <person name="Peery A."/>
            <person name="Hall A.B."/>
            <person name="Sharma A."/>
            <person name="Chen X.G."/>
            <person name="Waterhouse R.M."/>
            <person name="Komissarov A."/>
            <person name="Riehle M.M."/>
            <person name="Shouche Y."/>
            <person name="Sharakhova M.V."/>
            <person name="Lawson D."/>
            <person name="Pakpour N."/>
            <person name="Arensburger P."/>
            <person name="Davidson V.L."/>
            <person name="Eiglmeier K."/>
            <person name="Emrich S."/>
            <person name="George P."/>
            <person name="Kennedy R.C."/>
            <person name="Mane S.P."/>
            <person name="Maslen G."/>
            <person name="Oringanje C."/>
            <person name="Qi Y."/>
            <person name="Settlage R."/>
            <person name="Tojo M."/>
            <person name="Tubio J.M."/>
            <person name="Unger M.F."/>
            <person name="Wang B."/>
            <person name="Vernick K.D."/>
            <person name="Ribeiro J.M."/>
            <person name="James A.A."/>
            <person name="Michel K."/>
            <person name="Riehle M.A."/>
            <person name="Luckhart S."/>
            <person name="Sharakhov I.V."/>
            <person name="Tu Z."/>
        </authorList>
    </citation>
    <scope>NUCLEOTIDE SEQUENCE [LARGE SCALE GENOMIC DNA]</scope>
    <source>
        <strain evidence="11">Indian</strain>
    </source>
</reference>
<evidence type="ECO:0000256" key="9">
    <source>
        <dbReference type="SAM" id="MobiDB-lite"/>
    </source>
</evidence>
<comment type="similarity">
    <text evidence="8">Belongs to the insect chemoreceptor superfamily. Gustatory receptor (GR) family.</text>
</comment>
<feature type="transmembrane region" description="Helical" evidence="8">
    <location>
        <begin position="174"/>
        <end position="194"/>
    </location>
</feature>
<dbReference type="PANTHER" id="PTHR21143:SF104">
    <property type="entry name" value="GUSTATORY RECEPTOR 8A-RELATED"/>
    <property type="match status" value="1"/>
</dbReference>
<dbReference type="GO" id="GO:0030424">
    <property type="term" value="C:axon"/>
    <property type="evidence" value="ECO:0007669"/>
    <property type="project" value="TreeGrafter"/>
</dbReference>
<sequence>MVTLDSVSGKENSLAAPTPHSSRHQFLRCFRPLHILSSAFALWPFSVTLDGWTKPNGHGGSTGALFTRWSILYVVAIVTAYSAFHLYINYTDAYGITSHDEATANANAQQTTEANFVSIVIDIYNRYSGLILFWLLHTVALATQRSLGAIVAGVLSIDEQIAQRLSLVPNHVQWCRFICLHGAFIFLAIGFSEWHNCIMYMSDFIPASEYCVFECFITMLTSSTVEIQYVAFVRLIKNRLQLINELLVELTAYSSSSSSTTDEQQPHDERFRLEKLDPKGEQTTPTTTGQLLAEITSSYPRAHQSQSLSGRPAGINRPNARNEPSIPRGDRRWHKIKQKHKIITVDQAPPSRTQRPCGGGGGTLPGQFPLLVASLLNAQSKPGVHIRMKIINDIKNLYTHLHLLSLNINKAYGAQLIFILLTLFVTLTTLLYYCTMKLFRILWMGQWATSSELMANFWPVLSTLSWACISTFRILRICNVCNSAKNEAQKIGSLIHGLGWKTNCPDTQSMLQQQRIEFTAGGLFTIDHGLMFNIVGSLATYLLILIQFDIAQNGARWKAVDQQPATNGSTAPRELS</sequence>
<feature type="region of interest" description="Disordered" evidence="9">
    <location>
        <begin position="301"/>
        <end position="331"/>
    </location>
</feature>
<dbReference type="EnsemblMetazoa" id="ASTEI01699-RA">
    <property type="protein sequence ID" value="ASTEI01699-PA"/>
    <property type="gene ID" value="ASTEI01699"/>
</dbReference>
<keyword evidence="5 8" id="KW-0472">Membrane</keyword>
<keyword evidence="4 8" id="KW-1133">Transmembrane helix</keyword>
<proteinExistence type="inferred from homology"/>
<comment type="caution">
    <text evidence="8">Lacks conserved residue(s) required for the propagation of feature annotation.</text>
</comment>
<dbReference type="VEuPathDB" id="VectorBase:ASTE015944"/>
<keyword evidence="6 8" id="KW-0675">Receptor</keyword>
<comment type="subcellular location">
    <subcellularLocation>
        <location evidence="1 8">Cell membrane</location>
        <topology evidence="1 8">Multi-pass membrane protein</topology>
    </subcellularLocation>
</comment>
<dbReference type="GO" id="GO:0005886">
    <property type="term" value="C:plasma membrane"/>
    <property type="evidence" value="ECO:0007669"/>
    <property type="project" value="UniProtKB-SubCell"/>
</dbReference>
<dbReference type="Pfam" id="PF08395">
    <property type="entry name" value="7tm_7"/>
    <property type="match status" value="1"/>
</dbReference>
<dbReference type="GO" id="GO:0043025">
    <property type="term" value="C:neuronal cell body"/>
    <property type="evidence" value="ECO:0007669"/>
    <property type="project" value="TreeGrafter"/>
</dbReference>
<evidence type="ECO:0000256" key="7">
    <source>
        <dbReference type="ARBA" id="ARBA00023224"/>
    </source>
</evidence>
<evidence type="ECO:0000313" key="11">
    <source>
        <dbReference type="Proteomes" id="UP000076408"/>
    </source>
</evidence>
<dbReference type="GO" id="GO:0030425">
    <property type="term" value="C:dendrite"/>
    <property type="evidence" value="ECO:0007669"/>
    <property type="project" value="TreeGrafter"/>
</dbReference>
<evidence type="ECO:0000256" key="8">
    <source>
        <dbReference type="RuleBase" id="RU363108"/>
    </source>
</evidence>
<dbReference type="STRING" id="30069.A0A182XZR3"/>
<dbReference type="GO" id="GO:0007635">
    <property type="term" value="P:chemosensory behavior"/>
    <property type="evidence" value="ECO:0007669"/>
    <property type="project" value="TreeGrafter"/>
</dbReference>
<feature type="region of interest" description="Disordered" evidence="9">
    <location>
        <begin position="257"/>
        <end position="287"/>
    </location>
</feature>
<dbReference type="PANTHER" id="PTHR21143">
    <property type="entry name" value="INVERTEBRATE GUSTATORY RECEPTOR"/>
    <property type="match status" value="1"/>
</dbReference>
<keyword evidence="7 8" id="KW-0807">Transducer</keyword>
<feature type="compositionally biased region" description="Basic and acidic residues" evidence="9">
    <location>
        <begin position="264"/>
        <end position="280"/>
    </location>
</feature>
<accession>A0A182XZR3</accession>
<reference evidence="10" key="2">
    <citation type="submission" date="2020-05" db="UniProtKB">
        <authorList>
            <consortium name="EnsemblMetazoa"/>
        </authorList>
    </citation>
    <scope>IDENTIFICATION</scope>
    <source>
        <strain evidence="10">Indian</strain>
    </source>
</reference>
<dbReference type="InterPro" id="IPR013604">
    <property type="entry name" value="7TM_chemorcpt"/>
</dbReference>
<organism evidence="10 11">
    <name type="scientific">Anopheles stephensi</name>
    <name type="common">Indo-Pakistan malaria mosquito</name>
    <dbReference type="NCBI Taxonomy" id="30069"/>
    <lineage>
        <taxon>Eukaryota</taxon>
        <taxon>Metazoa</taxon>
        <taxon>Ecdysozoa</taxon>
        <taxon>Arthropoda</taxon>
        <taxon>Hexapoda</taxon>
        <taxon>Insecta</taxon>
        <taxon>Pterygota</taxon>
        <taxon>Neoptera</taxon>
        <taxon>Endopterygota</taxon>
        <taxon>Diptera</taxon>
        <taxon>Nematocera</taxon>
        <taxon>Culicoidea</taxon>
        <taxon>Culicidae</taxon>
        <taxon>Anophelinae</taxon>
        <taxon>Anopheles</taxon>
    </lineage>
</organism>
<evidence type="ECO:0000256" key="4">
    <source>
        <dbReference type="ARBA" id="ARBA00022989"/>
    </source>
</evidence>
<evidence type="ECO:0000256" key="5">
    <source>
        <dbReference type="ARBA" id="ARBA00023136"/>
    </source>
</evidence>
<dbReference type="Proteomes" id="UP000076408">
    <property type="component" value="Unassembled WGS sequence"/>
</dbReference>
<protein>
    <recommendedName>
        <fullName evidence="8">Gustatory receptor</fullName>
    </recommendedName>
</protein>
<dbReference type="GO" id="GO:0008049">
    <property type="term" value="P:male courtship behavior"/>
    <property type="evidence" value="ECO:0007669"/>
    <property type="project" value="TreeGrafter"/>
</dbReference>
<dbReference type="AlphaFoldDB" id="A0A182XZR3"/>
<dbReference type="GO" id="GO:0050909">
    <property type="term" value="P:sensory perception of taste"/>
    <property type="evidence" value="ECO:0007669"/>
    <property type="project" value="InterPro"/>
</dbReference>
<keyword evidence="3 8" id="KW-0812">Transmembrane</keyword>
<feature type="transmembrane region" description="Helical" evidence="8">
    <location>
        <begin position="412"/>
        <end position="434"/>
    </location>
</feature>
<feature type="transmembrane region" description="Helical" evidence="8">
    <location>
        <begin position="69"/>
        <end position="88"/>
    </location>
</feature>
<dbReference type="VEuPathDB" id="VectorBase:ASTEI20_044060"/>
<evidence type="ECO:0000313" key="10">
    <source>
        <dbReference type="EnsemblMetazoa" id="ASTEI01699-PA"/>
    </source>
</evidence>
<evidence type="ECO:0000256" key="1">
    <source>
        <dbReference type="ARBA" id="ARBA00004651"/>
    </source>
</evidence>
<dbReference type="OMA" id="IPASEYC"/>
<dbReference type="VEuPathDB" id="VectorBase:ASTEI01699"/>
<evidence type="ECO:0000256" key="3">
    <source>
        <dbReference type="ARBA" id="ARBA00022692"/>
    </source>
</evidence>
<comment type="function">
    <text evidence="8">Gustatory receptor which mediates acceptance or avoidance behavior, depending on its substrates.</text>
</comment>
<keyword evidence="11" id="KW-1185">Reference proteome</keyword>
<dbReference type="GO" id="GO:0007165">
    <property type="term" value="P:signal transduction"/>
    <property type="evidence" value="ECO:0007669"/>
    <property type="project" value="UniProtKB-KW"/>
</dbReference>